<dbReference type="PANTHER" id="PTHR43157:SF31">
    <property type="entry name" value="PHOSPHATIDYLINOSITOL-GLYCAN BIOSYNTHESIS CLASS F PROTEIN"/>
    <property type="match status" value="1"/>
</dbReference>
<dbReference type="Proteomes" id="UP001431783">
    <property type="component" value="Unassembled WGS sequence"/>
</dbReference>
<accession>A0AAW1U377</accession>
<dbReference type="AlphaFoldDB" id="A0AAW1U377"/>
<proteinExistence type="predicted"/>
<dbReference type="InterPro" id="IPR036291">
    <property type="entry name" value="NAD(P)-bd_dom_sf"/>
</dbReference>
<dbReference type="Pfam" id="PF00106">
    <property type="entry name" value="adh_short"/>
    <property type="match status" value="1"/>
</dbReference>
<protein>
    <submittedName>
        <fullName evidence="3">Uncharacterized protein</fullName>
    </submittedName>
</protein>
<gene>
    <name evidence="3" type="ORF">WA026_005542</name>
</gene>
<keyword evidence="2" id="KW-0812">Transmembrane</keyword>
<evidence type="ECO:0000256" key="1">
    <source>
        <dbReference type="ARBA" id="ARBA00023002"/>
    </source>
</evidence>
<dbReference type="GO" id="GO:0016491">
    <property type="term" value="F:oxidoreductase activity"/>
    <property type="evidence" value="ECO:0007669"/>
    <property type="project" value="UniProtKB-KW"/>
</dbReference>
<feature type="transmembrane region" description="Helical" evidence="2">
    <location>
        <begin position="12"/>
        <end position="30"/>
    </location>
</feature>
<dbReference type="PRINTS" id="PR00081">
    <property type="entry name" value="GDHRDH"/>
</dbReference>
<dbReference type="SUPFAM" id="SSF51735">
    <property type="entry name" value="NAD(P)-binding Rossmann-fold domains"/>
    <property type="match status" value="1"/>
</dbReference>
<name>A0AAW1U377_9CUCU</name>
<comment type="caution">
    <text evidence="3">The sequence shown here is derived from an EMBL/GenBank/DDBJ whole genome shotgun (WGS) entry which is preliminary data.</text>
</comment>
<dbReference type="EMBL" id="JARQZJ010000032">
    <property type="protein sequence ID" value="KAK9874727.1"/>
    <property type="molecule type" value="Genomic_DNA"/>
</dbReference>
<organism evidence="3 4">
    <name type="scientific">Henosepilachna vigintioctopunctata</name>
    <dbReference type="NCBI Taxonomy" id="420089"/>
    <lineage>
        <taxon>Eukaryota</taxon>
        <taxon>Metazoa</taxon>
        <taxon>Ecdysozoa</taxon>
        <taxon>Arthropoda</taxon>
        <taxon>Hexapoda</taxon>
        <taxon>Insecta</taxon>
        <taxon>Pterygota</taxon>
        <taxon>Neoptera</taxon>
        <taxon>Endopterygota</taxon>
        <taxon>Coleoptera</taxon>
        <taxon>Polyphaga</taxon>
        <taxon>Cucujiformia</taxon>
        <taxon>Coccinelloidea</taxon>
        <taxon>Coccinellidae</taxon>
        <taxon>Epilachninae</taxon>
        <taxon>Epilachnini</taxon>
        <taxon>Henosepilachna</taxon>
    </lineage>
</organism>
<keyword evidence="2" id="KW-0472">Membrane</keyword>
<evidence type="ECO:0000256" key="2">
    <source>
        <dbReference type="SAM" id="Phobius"/>
    </source>
</evidence>
<sequence length="338" mass="37561">MKSGFVTTLIDVIYYIYGFIVDCCTAIVWISMAMRSKKTDSVACLVGKTAIVTGGNSGIGYATSLLLASRGCRVIIGCRSDAEKEVAQIIEQTGNSNITAKRLDLCSLKSVRDFANHIKSSEKKIDILINNAGITRRDDIVSPDGLNSVMQTNYFGHFLLTHLLLEPLKVSGSARVVFLSSVAAYAHSLSLNKLNSTKVNTERSILSIYYTNSKVCAIIAAQEFAKKMRKYGIMVNSADPGIAFTPIMDQIVDIAKRDLFMKFTLKSLAGPILKDSIEGAQTSFHLVSSENLKEETGEHYFRCRRFNKPYILRNQKLITNIWKRTEELVQLTSTEKLQ</sequence>
<keyword evidence="4" id="KW-1185">Reference proteome</keyword>
<dbReference type="PANTHER" id="PTHR43157">
    <property type="entry name" value="PHOSPHATIDYLINOSITOL-GLYCAN BIOSYNTHESIS CLASS F PROTEIN-RELATED"/>
    <property type="match status" value="1"/>
</dbReference>
<keyword evidence="2" id="KW-1133">Transmembrane helix</keyword>
<evidence type="ECO:0000313" key="3">
    <source>
        <dbReference type="EMBL" id="KAK9874727.1"/>
    </source>
</evidence>
<evidence type="ECO:0000313" key="4">
    <source>
        <dbReference type="Proteomes" id="UP001431783"/>
    </source>
</evidence>
<keyword evidence="1" id="KW-0560">Oxidoreductase</keyword>
<dbReference type="InterPro" id="IPR002347">
    <property type="entry name" value="SDR_fam"/>
</dbReference>
<dbReference type="Gene3D" id="3.40.50.720">
    <property type="entry name" value="NAD(P)-binding Rossmann-like Domain"/>
    <property type="match status" value="1"/>
</dbReference>
<reference evidence="3 4" key="1">
    <citation type="submission" date="2023-03" db="EMBL/GenBank/DDBJ databases">
        <title>Genome insight into feeding habits of ladybird beetles.</title>
        <authorList>
            <person name="Li H.-S."/>
            <person name="Huang Y.-H."/>
            <person name="Pang H."/>
        </authorList>
    </citation>
    <scope>NUCLEOTIDE SEQUENCE [LARGE SCALE GENOMIC DNA]</scope>
    <source>
        <strain evidence="3">SYSU_2023b</strain>
        <tissue evidence="3">Whole body</tissue>
    </source>
</reference>